<keyword evidence="6" id="KW-1185">Reference proteome</keyword>
<evidence type="ECO:0000313" key="6">
    <source>
        <dbReference type="Proteomes" id="UP000232323"/>
    </source>
</evidence>
<protein>
    <recommendedName>
        <fullName evidence="4">30S ribosomal protein S16, chloroplastic</fullName>
    </recommendedName>
</protein>
<dbReference type="InterPro" id="IPR000307">
    <property type="entry name" value="Ribosomal_bS16"/>
</dbReference>
<dbReference type="SUPFAM" id="SSF54565">
    <property type="entry name" value="Ribosomal protein S16"/>
    <property type="match status" value="1"/>
</dbReference>
<dbReference type="EMBL" id="BEGY01000188">
    <property type="protein sequence ID" value="GAX85741.1"/>
    <property type="molecule type" value="Genomic_DNA"/>
</dbReference>
<keyword evidence="3" id="KW-0687">Ribonucleoprotein</keyword>
<dbReference type="AlphaFoldDB" id="A0A250XRM9"/>
<evidence type="ECO:0000256" key="1">
    <source>
        <dbReference type="ARBA" id="ARBA00006668"/>
    </source>
</evidence>
<comment type="caution">
    <text evidence="5">The sequence shown here is derived from an EMBL/GenBank/DDBJ whole genome shotgun (WGS) entry which is preliminary data.</text>
</comment>
<dbReference type="FunFam" id="3.30.1320.10:FF:000016">
    <property type="entry name" value="30S ribosomal protein S16"/>
    <property type="match status" value="1"/>
</dbReference>
<dbReference type="NCBIfam" id="TIGR00002">
    <property type="entry name" value="S16"/>
    <property type="match status" value="1"/>
</dbReference>
<dbReference type="InterPro" id="IPR023803">
    <property type="entry name" value="Ribosomal_bS16_dom_sf"/>
</dbReference>
<proteinExistence type="inferred from homology"/>
<evidence type="ECO:0000256" key="3">
    <source>
        <dbReference type="ARBA" id="ARBA00023274"/>
    </source>
</evidence>
<organism evidence="5 6">
    <name type="scientific">Chlamydomonas eustigma</name>
    <dbReference type="NCBI Taxonomy" id="1157962"/>
    <lineage>
        <taxon>Eukaryota</taxon>
        <taxon>Viridiplantae</taxon>
        <taxon>Chlorophyta</taxon>
        <taxon>core chlorophytes</taxon>
        <taxon>Chlorophyceae</taxon>
        <taxon>CS clade</taxon>
        <taxon>Chlamydomonadales</taxon>
        <taxon>Chlamydomonadaceae</taxon>
        <taxon>Chlamydomonas</taxon>
    </lineage>
</organism>
<dbReference type="OrthoDB" id="407221at2759"/>
<name>A0A250XRM9_9CHLO</name>
<sequence>MNSSILGNVRPFQATRVGVSRPTRVTAVIENRVAIRFQRFGRKKLPFYRLVAIDSRDRRDGEPLQYLGWYDPLKKETNLDAPSIKKWLSNGAKPSDTVKSLLQKAFVMEPKAIKVVVPKDAVPKL</sequence>
<gene>
    <name evidence="5" type="ORF">CEUSTIGMA_g13156.t1</name>
</gene>
<dbReference type="GO" id="GO:0005739">
    <property type="term" value="C:mitochondrion"/>
    <property type="evidence" value="ECO:0007669"/>
    <property type="project" value="GOC"/>
</dbReference>
<dbReference type="PANTHER" id="PTHR12919:SF20">
    <property type="entry name" value="SMALL RIBOSOMAL SUBUNIT PROTEIN BS16M"/>
    <property type="match status" value="1"/>
</dbReference>
<comment type="similarity">
    <text evidence="1">Belongs to the bacterial ribosomal protein bS16 family.</text>
</comment>
<dbReference type="Gene3D" id="3.30.1320.10">
    <property type="match status" value="1"/>
</dbReference>
<dbReference type="GO" id="GO:0015935">
    <property type="term" value="C:small ribosomal subunit"/>
    <property type="evidence" value="ECO:0007669"/>
    <property type="project" value="TreeGrafter"/>
</dbReference>
<evidence type="ECO:0000256" key="4">
    <source>
        <dbReference type="ARBA" id="ARBA00035371"/>
    </source>
</evidence>
<dbReference type="GO" id="GO:0032543">
    <property type="term" value="P:mitochondrial translation"/>
    <property type="evidence" value="ECO:0007669"/>
    <property type="project" value="TreeGrafter"/>
</dbReference>
<evidence type="ECO:0000313" key="5">
    <source>
        <dbReference type="EMBL" id="GAX85741.1"/>
    </source>
</evidence>
<evidence type="ECO:0000256" key="2">
    <source>
        <dbReference type="ARBA" id="ARBA00022980"/>
    </source>
</evidence>
<keyword evidence="2" id="KW-0689">Ribosomal protein</keyword>
<dbReference type="Proteomes" id="UP000232323">
    <property type="component" value="Unassembled WGS sequence"/>
</dbReference>
<dbReference type="STRING" id="1157962.A0A250XRM9"/>
<reference evidence="5 6" key="1">
    <citation type="submission" date="2017-08" db="EMBL/GenBank/DDBJ databases">
        <title>Acidophilic green algal genome provides insights into adaptation to an acidic environment.</title>
        <authorList>
            <person name="Hirooka S."/>
            <person name="Hirose Y."/>
            <person name="Kanesaki Y."/>
            <person name="Higuchi S."/>
            <person name="Fujiwara T."/>
            <person name="Onuma R."/>
            <person name="Era A."/>
            <person name="Ohbayashi R."/>
            <person name="Uzuka A."/>
            <person name="Nozaki H."/>
            <person name="Yoshikawa H."/>
            <person name="Miyagishima S.Y."/>
        </authorList>
    </citation>
    <scope>NUCLEOTIDE SEQUENCE [LARGE SCALE GENOMIC DNA]</scope>
    <source>
        <strain evidence="5 6">NIES-2499</strain>
    </source>
</reference>
<dbReference type="HAMAP" id="MF_00385">
    <property type="entry name" value="Ribosomal_bS16"/>
    <property type="match status" value="1"/>
</dbReference>
<dbReference type="PANTHER" id="PTHR12919">
    <property type="entry name" value="30S RIBOSOMAL PROTEIN S16"/>
    <property type="match status" value="1"/>
</dbReference>
<dbReference type="GO" id="GO:0003735">
    <property type="term" value="F:structural constituent of ribosome"/>
    <property type="evidence" value="ECO:0007669"/>
    <property type="project" value="InterPro"/>
</dbReference>
<accession>A0A250XRM9</accession>
<dbReference type="Pfam" id="PF00886">
    <property type="entry name" value="Ribosomal_S16"/>
    <property type="match status" value="1"/>
</dbReference>